<organism evidence="7 8">
    <name type="scientific">Pseudolycoriella hygida</name>
    <dbReference type="NCBI Taxonomy" id="35572"/>
    <lineage>
        <taxon>Eukaryota</taxon>
        <taxon>Metazoa</taxon>
        <taxon>Ecdysozoa</taxon>
        <taxon>Arthropoda</taxon>
        <taxon>Hexapoda</taxon>
        <taxon>Insecta</taxon>
        <taxon>Pterygota</taxon>
        <taxon>Neoptera</taxon>
        <taxon>Endopterygota</taxon>
        <taxon>Diptera</taxon>
        <taxon>Nematocera</taxon>
        <taxon>Sciaroidea</taxon>
        <taxon>Sciaridae</taxon>
        <taxon>Pseudolycoriella</taxon>
    </lineage>
</organism>
<dbReference type="AlphaFoldDB" id="A0A9Q0MLC9"/>
<dbReference type="Pfam" id="PF08395">
    <property type="entry name" value="7tm_7"/>
    <property type="match status" value="1"/>
</dbReference>
<evidence type="ECO:0000256" key="2">
    <source>
        <dbReference type="ARBA" id="ARBA00022475"/>
    </source>
</evidence>
<keyword evidence="2" id="KW-1003">Cell membrane</keyword>
<feature type="non-terminal residue" evidence="7">
    <location>
        <position position="1"/>
    </location>
</feature>
<dbReference type="InterPro" id="IPR013604">
    <property type="entry name" value="7TM_chemorcpt"/>
</dbReference>
<keyword evidence="3" id="KW-0812">Transmembrane</keyword>
<keyword evidence="4" id="KW-1133">Transmembrane helix</keyword>
<keyword evidence="8" id="KW-1185">Reference proteome</keyword>
<evidence type="ECO:0000256" key="5">
    <source>
        <dbReference type="ARBA" id="ARBA00023136"/>
    </source>
</evidence>
<dbReference type="Proteomes" id="UP001151699">
    <property type="component" value="Unassembled WGS sequence"/>
</dbReference>
<proteinExistence type="predicted"/>
<sequence length="93" mass="10407">NAFVLVCSLLSIFFVSDSCHQIYFESAKIGCLLYDDNYLALAEGQHFLSQIVNQPIKITAKEFYKLDRSFFATLTVGSITAAIMLVQFQVESA</sequence>
<evidence type="ECO:0008006" key="9">
    <source>
        <dbReference type="Google" id="ProtNLM"/>
    </source>
</evidence>
<evidence type="ECO:0000313" key="8">
    <source>
        <dbReference type="Proteomes" id="UP001151699"/>
    </source>
</evidence>
<keyword evidence="6" id="KW-0732">Signal</keyword>
<gene>
    <name evidence="7" type="ORF">Bhyg_17641</name>
</gene>
<evidence type="ECO:0000313" key="7">
    <source>
        <dbReference type="EMBL" id="KAJ6633779.1"/>
    </source>
</evidence>
<reference evidence="7" key="1">
    <citation type="submission" date="2022-07" db="EMBL/GenBank/DDBJ databases">
        <authorList>
            <person name="Trinca V."/>
            <person name="Uliana J.V.C."/>
            <person name="Torres T.T."/>
            <person name="Ward R.J."/>
            <person name="Monesi N."/>
        </authorList>
    </citation>
    <scope>NUCLEOTIDE SEQUENCE</scope>
    <source>
        <strain evidence="7">HSMRA1968</strain>
        <tissue evidence="7">Whole embryos</tissue>
    </source>
</reference>
<comment type="caution">
    <text evidence="7">The sequence shown here is derived from an EMBL/GenBank/DDBJ whole genome shotgun (WGS) entry which is preliminary data.</text>
</comment>
<evidence type="ECO:0000256" key="3">
    <source>
        <dbReference type="ARBA" id="ARBA00022692"/>
    </source>
</evidence>
<evidence type="ECO:0000256" key="4">
    <source>
        <dbReference type="ARBA" id="ARBA00022989"/>
    </source>
</evidence>
<evidence type="ECO:0000256" key="1">
    <source>
        <dbReference type="ARBA" id="ARBA00004651"/>
    </source>
</evidence>
<evidence type="ECO:0000256" key="6">
    <source>
        <dbReference type="SAM" id="SignalP"/>
    </source>
</evidence>
<accession>A0A9Q0MLC9</accession>
<name>A0A9Q0MLC9_9DIPT</name>
<feature type="chain" id="PRO_5040461443" description="Gustatory receptor" evidence="6">
    <location>
        <begin position="20"/>
        <end position="93"/>
    </location>
</feature>
<dbReference type="GO" id="GO:0005886">
    <property type="term" value="C:plasma membrane"/>
    <property type="evidence" value="ECO:0007669"/>
    <property type="project" value="UniProtKB-SubCell"/>
</dbReference>
<comment type="subcellular location">
    <subcellularLocation>
        <location evidence="1">Cell membrane</location>
        <topology evidence="1">Multi-pass membrane protein</topology>
    </subcellularLocation>
</comment>
<feature type="signal peptide" evidence="6">
    <location>
        <begin position="1"/>
        <end position="19"/>
    </location>
</feature>
<protein>
    <recommendedName>
        <fullName evidence="9">Gustatory receptor</fullName>
    </recommendedName>
</protein>
<keyword evidence="5" id="KW-0472">Membrane</keyword>
<dbReference type="EMBL" id="WJQU01001728">
    <property type="protein sequence ID" value="KAJ6633779.1"/>
    <property type="molecule type" value="Genomic_DNA"/>
</dbReference>
<dbReference type="GO" id="GO:0050909">
    <property type="term" value="P:sensory perception of taste"/>
    <property type="evidence" value="ECO:0007669"/>
    <property type="project" value="InterPro"/>
</dbReference>